<dbReference type="OrthoDB" id="9977297at2"/>
<keyword evidence="1" id="KW-0812">Transmembrane</keyword>
<evidence type="ECO:0000313" key="2">
    <source>
        <dbReference type="EMBL" id="RKH01498.1"/>
    </source>
</evidence>
<dbReference type="Proteomes" id="UP000268313">
    <property type="component" value="Unassembled WGS sequence"/>
</dbReference>
<accession>A0A3A8JZS4</accession>
<gene>
    <name evidence="2" type="ORF">D7X32_19945</name>
</gene>
<comment type="caution">
    <text evidence="2">The sequence shown here is derived from an EMBL/GenBank/DDBJ whole genome shotgun (WGS) entry which is preliminary data.</text>
</comment>
<organism evidence="2 3">
    <name type="scientific">Corallococcus carmarthensis</name>
    <dbReference type="NCBI Taxonomy" id="2316728"/>
    <lineage>
        <taxon>Bacteria</taxon>
        <taxon>Pseudomonadati</taxon>
        <taxon>Myxococcota</taxon>
        <taxon>Myxococcia</taxon>
        <taxon>Myxococcales</taxon>
        <taxon>Cystobacterineae</taxon>
        <taxon>Myxococcaceae</taxon>
        <taxon>Corallococcus</taxon>
    </lineage>
</organism>
<keyword evidence="1" id="KW-1133">Transmembrane helix</keyword>
<evidence type="ECO:0000256" key="1">
    <source>
        <dbReference type="SAM" id="Phobius"/>
    </source>
</evidence>
<dbReference type="RefSeq" id="WP_147450195.1">
    <property type="nucleotide sequence ID" value="NZ_JABFJX010000155.1"/>
</dbReference>
<sequence>MGSPKATAVPRSFAMHGMDDVRAGVGMRVASLLRLPWIALVIIGLGFLPGVMAPPRPFAPVVPLSQGQDNQGPFEEDPHRADVELKVFAEKHRRTGGLLFERSPKPCTLDAFLASLRPVLARDAAPVAAPDVPDALGIALRRQQLPRRGGPDEDPAV</sequence>
<name>A0A3A8JZS4_9BACT</name>
<protein>
    <submittedName>
        <fullName evidence="2">Uncharacterized protein</fullName>
    </submittedName>
</protein>
<keyword evidence="1" id="KW-0472">Membrane</keyword>
<dbReference type="AlphaFoldDB" id="A0A3A8JZS4"/>
<keyword evidence="3" id="KW-1185">Reference proteome</keyword>
<evidence type="ECO:0000313" key="3">
    <source>
        <dbReference type="Proteomes" id="UP000268313"/>
    </source>
</evidence>
<dbReference type="EMBL" id="RAWE01000070">
    <property type="protein sequence ID" value="RKH01498.1"/>
    <property type="molecule type" value="Genomic_DNA"/>
</dbReference>
<feature type="transmembrane region" description="Helical" evidence="1">
    <location>
        <begin position="32"/>
        <end position="52"/>
    </location>
</feature>
<proteinExistence type="predicted"/>
<reference evidence="3" key="1">
    <citation type="submission" date="2018-09" db="EMBL/GenBank/DDBJ databases">
        <authorList>
            <person name="Livingstone P.G."/>
            <person name="Whitworth D.E."/>
        </authorList>
    </citation>
    <scope>NUCLEOTIDE SEQUENCE [LARGE SCALE GENOMIC DNA]</scope>
    <source>
        <strain evidence="3">CA043D</strain>
    </source>
</reference>